<dbReference type="Proteomes" id="UP000730591">
    <property type="component" value="Unassembled WGS sequence"/>
</dbReference>
<dbReference type="InterPro" id="IPR036388">
    <property type="entry name" value="WH-like_DNA-bd_sf"/>
</dbReference>
<proteinExistence type="predicted"/>
<dbReference type="RefSeq" id="WP_167998625.1">
    <property type="nucleotide sequence ID" value="NZ_JAATEM010000047.1"/>
</dbReference>
<evidence type="ECO:0000313" key="1">
    <source>
        <dbReference type="EMBL" id="NJP53802.1"/>
    </source>
</evidence>
<evidence type="ECO:0000313" key="2">
    <source>
        <dbReference type="Proteomes" id="UP000730591"/>
    </source>
</evidence>
<keyword evidence="2" id="KW-1185">Reference proteome</keyword>
<sequence length="86" mass="9406">MAEPGTELFEAIRRDHRAGDRLPSSLAARHGVSRQTVMEAISAVLPLPHSLPADEEELDEIRQLLDVLLEEDQATTPGEQCSAFAV</sequence>
<organism evidence="1 2">
    <name type="scientific">Streptomyces composti</name>
    <dbReference type="NCBI Taxonomy" id="2720025"/>
    <lineage>
        <taxon>Bacteria</taxon>
        <taxon>Bacillati</taxon>
        <taxon>Actinomycetota</taxon>
        <taxon>Actinomycetes</taxon>
        <taxon>Kitasatosporales</taxon>
        <taxon>Streptomycetaceae</taxon>
        <taxon>Streptomyces</taxon>
    </lineage>
</organism>
<dbReference type="EMBL" id="JAATEM010000047">
    <property type="protein sequence ID" value="NJP53802.1"/>
    <property type="molecule type" value="Genomic_DNA"/>
</dbReference>
<accession>A0ABX1AEV4</accession>
<comment type="caution">
    <text evidence="1">The sequence shown here is derived from an EMBL/GenBank/DDBJ whole genome shotgun (WGS) entry which is preliminary data.</text>
</comment>
<protein>
    <submittedName>
        <fullName evidence="1">GntR family transcriptional regulator</fullName>
    </submittedName>
</protein>
<dbReference type="Gene3D" id="1.10.10.10">
    <property type="entry name" value="Winged helix-like DNA-binding domain superfamily/Winged helix DNA-binding domain"/>
    <property type="match status" value="1"/>
</dbReference>
<reference evidence="1 2" key="1">
    <citation type="submission" date="2020-03" db="EMBL/GenBank/DDBJ databases">
        <title>WGS of actinomycetes isolated from Thailand.</title>
        <authorList>
            <person name="Thawai C."/>
        </authorList>
    </citation>
    <scope>NUCLEOTIDE SEQUENCE [LARGE SCALE GENOMIC DNA]</scope>
    <source>
        <strain evidence="1 2">SBST2-5</strain>
    </source>
</reference>
<gene>
    <name evidence="1" type="ORF">HCJ93_27975</name>
</gene>
<name>A0ABX1AEV4_9ACTN</name>